<dbReference type="EMBL" id="JAVYJV010000002">
    <property type="protein sequence ID" value="KAK4377603.1"/>
    <property type="molecule type" value="Genomic_DNA"/>
</dbReference>
<sequence>MPKNILKKCICIADSRTQIAGYLYGVSPPDNPQVKEIRCIAMPPQWGTHQRVHLSSGLPEHDFLTDLEPLGWMHTRPNELPQLTPHDVTSHARILENNKHWDGDKCIILTCSFTPGSSEQYTVNIRSLMHKQQRRRGARHMPALRRDPRGMGVAALDTSITDNISAEYTNTSKVSMCPSRVAITRSR</sequence>
<name>A0AAE1VP49_9SOLA</name>
<gene>
    <name evidence="2" type="ORF">RND71_003899</name>
</gene>
<protein>
    <recommendedName>
        <fullName evidence="1">MPN domain-containing protein</fullName>
    </recommendedName>
</protein>
<dbReference type="Proteomes" id="UP001291623">
    <property type="component" value="Unassembled WGS sequence"/>
</dbReference>
<dbReference type="GO" id="GO:0008237">
    <property type="term" value="F:metallopeptidase activity"/>
    <property type="evidence" value="ECO:0007669"/>
    <property type="project" value="InterPro"/>
</dbReference>
<dbReference type="GO" id="GO:0071013">
    <property type="term" value="C:catalytic step 2 spliceosome"/>
    <property type="evidence" value="ECO:0007669"/>
    <property type="project" value="TreeGrafter"/>
</dbReference>
<dbReference type="Gene3D" id="3.40.140.10">
    <property type="entry name" value="Cytidine Deaminase, domain 2"/>
    <property type="match status" value="1"/>
</dbReference>
<dbReference type="Pfam" id="PF01398">
    <property type="entry name" value="JAB"/>
    <property type="match status" value="1"/>
</dbReference>
<dbReference type="GO" id="GO:0030623">
    <property type="term" value="F:U5 snRNA binding"/>
    <property type="evidence" value="ECO:0007669"/>
    <property type="project" value="TreeGrafter"/>
</dbReference>
<dbReference type="SMART" id="SM00232">
    <property type="entry name" value="JAB_MPN"/>
    <property type="match status" value="1"/>
</dbReference>
<dbReference type="PANTHER" id="PTHR11140:SF0">
    <property type="entry name" value="PRE-MRNA-PROCESSING-SPLICING FACTOR 8"/>
    <property type="match status" value="1"/>
</dbReference>
<dbReference type="PANTHER" id="PTHR11140">
    <property type="entry name" value="PRE-MRNA SPLICING FACTOR PRP8"/>
    <property type="match status" value="1"/>
</dbReference>
<dbReference type="AlphaFoldDB" id="A0AAE1VP49"/>
<dbReference type="GO" id="GO:0030619">
    <property type="term" value="F:U1 snRNA binding"/>
    <property type="evidence" value="ECO:0007669"/>
    <property type="project" value="TreeGrafter"/>
</dbReference>
<keyword evidence="3" id="KW-1185">Reference proteome</keyword>
<proteinExistence type="predicted"/>
<evidence type="ECO:0000313" key="3">
    <source>
        <dbReference type="Proteomes" id="UP001291623"/>
    </source>
</evidence>
<dbReference type="InterPro" id="IPR000555">
    <property type="entry name" value="JAMM/MPN+_dom"/>
</dbReference>
<organism evidence="2 3">
    <name type="scientific">Anisodus tanguticus</name>
    <dbReference type="NCBI Taxonomy" id="243964"/>
    <lineage>
        <taxon>Eukaryota</taxon>
        <taxon>Viridiplantae</taxon>
        <taxon>Streptophyta</taxon>
        <taxon>Embryophyta</taxon>
        <taxon>Tracheophyta</taxon>
        <taxon>Spermatophyta</taxon>
        <taxon>Magnoliopsida</taxon>
        <taxon>eudicotyledons</taxon>
        <taxon>Gunneridae</taxon>
        <taxon>Pentapetalae</taxon>
        <taxon>asterids</taxon>
        <taxon>lamiids</taxon>
        <taxon>Solanales</taxon>
        <taxon>Solanaceae</taxon>
        <taxon>Solanoideae</taxon>
        <taxon>Hyoscyameae</taxon>
        <taxon>Anisodus</taxon>
    </lineage>
</organism>
<dbReference type="GO" id="GO:0030620">
    <property type="term" value="F:U2 snRNA binding"/>
    <property type="evidence" value="ECO:0007669"/>
    <property type="project" value="TreeGrafter"/>
</dbReference>
<evidence type="ECO:0000259" key="1">
    <source>
        <dbReference type="PROSITE" id="PS50249"/>
    </source>
</evidence>
<reference evidence="2" key="1">
    <citation type="submission" date="2023-12" db="EMBL/GenBank/DDBJ databases">
        <title>Genome assembly of Anisodus tanguticus.</title>
        <authorList>
            <person name="Wang Y.-J."/>
        </authorList>
    </citation>
    <scope>NUCLEOTIDE SEQUENCE</scope>
    <source>
        <strain evidence="2">KB-2021</strain>
        <tissue evidence="2">Leaf</tissue>
    </source>
</reference>
<dbReference type="PROSITE" id="PS50249">
    <property type="entry name" value="MPN"/>
    <property type="match status" value="1"/>
</dbReference>
<accession>A0AAE1VP49</accession>
<comment type="caution">
    <text evidence="2">The sequence shown here is derived from an EMBL/GenBank/DDBJ whole genome shotgun (WGS) entry which is preliminary data.</text>
</comment>
<dbReference type="GO" id="GO:0005682">
    <property type="term" value="C:U5 snRNP"/>
    <property type="evidence" value="ECO:0007669"/>
    <property type="project" value="TreeGrafter"/>
</dbReference>
<dbReference type="GO" id="GO:0017070">
    <property type="term" value="F:U6 snRNA binding"/>
    <property type="evidence" value="ECO:0007669"/>
    <property type="project" value="TreeGrafter"/>
</dbReference>
<feature type="domain" description="MPN" evidence="1">
    <location>
        <begin position="1"/>
        <end position="130"/>
    </location>
</feature>
<dbReference type="InterPro" id="IPR027652">
    <property type="entry name" value="PRP8"/>
</dbReference>
<dbReference type="GO" id="GO:0000244">
    <property type="term" value="P:spliceosomal tri-snRNP complex assembly"/>
    <property type="evidence" value="ECO:0007669"/>
    <property type="project" value="TreeGrafter"/>
</dbReference>
<dbReference type="InterPro" id="IPR037518">
    <property type="entry name" value="MPN"/>
</dbReference>
<evidence type="ECO:0000313" key="2">
    <source>
        <dbReference type="EMBL" id="KAK4377603.1"/>
    </source>
</evidence>
<dbReference type="GO" id="GO:0097157">
    <property type="term" value="F:pre-mRNA intronic binding"/>
    <property type="evidence" value="ECO:0007669"/>
    <property type="project" value="TreeGrafter"/>
</dbReference>